<dbReference type="Pfam" id="PF13411">
    <property type="entry name" value="MerR_1"/>
    <property type="match status" value="1"/>
</dbReference>
<keyword evidence="1" id="KW-0238">DNA-binding</keyword>
<dbReference type="PROSITE" id="PS50937">
    <property type="entry name" value="HTH_MERR_2"/>
    <property type="match status" value="1"/>
</dbReference>
<reference evidence="3 4" key="1">
    <citation type="submission" date="2020-08" db="EMBL/GenBank/DDBJ databases">
        <title>novel species in genus Nocardioides.</title>
        <authorList>
            <person name="Zhang G."/>
        </authorList>
    </citation>
    <scope>NUCLEOTIDE SEQUENCE [LARGE SCALE GENOMIC DNA]</scope>
    <source>
        <strain evidence="3 4">SC8A-24</strain>
    </source>
</reference>
<dbReference type="SMART" id="SM00422">
    <property type="entry name" value="HTH_MERR"/>
    <property type="match status" value="1"/>
</dbReference>
<evidence type="ECO:0000313" key="4">
    <source>
        <dbReference type="Proteomes" id="UP000604001"/>
    </source>
</evidence>
<comment type="caution">
    <text evidence="3">The sequence shown here is derived from an EMBL/GenBank/DDBJ whole genome shotgun (WGS) entry which is preliminary data.</text>
</comment>
<dbReference type="Proteomes" id="UP000604001">
    <property type="component" value="Unassembled WGS sequence"/>
</dbReference>
<dbReference type="EMBL" id="JACMYC010000006">
    <property type="protein sequence ID" value="MBC2961084.1"/>
    <property type="molecule type" value="Genomic_DNA"/>
</dbReference>
<organism evidence="3 4">
    <name type="scientific">Nocardioides deserti</name>
    <dbReference type="NCBI Taxonomy" id="1588644"/>
    <lineage>
        <taxon>Bacteria</taxon>
        <taxon>Bacillati</taxon>
        <taxon>Actinomycetota</taxon>
        <taxon>Actinomycetes</taxon>
        <taxon>Propionibacteriales</taxon>
        <taxon>Nocardioidaceae</taxon>
        <taxon>Nocardioides</taxon>
    </lineage>
</organism>
<dbReference type="PANTHER" id="PTHR30204:SF93">
    <property type="entry name" value="HTH MERR-TYPE DOMAIN-CONTAINING PROTEIN"/>
    <property type="match status" value="1"/>
</dbReference>
<evidence type="ECO:0000313" key="3">
    <source>
        <dbReference type="EMBL" id="MBC2961084.1"/>
    </source>
</evidence>
<accession>A0ABR6U9F6</accession>
<dbReference type="Gene3D" id="1.10.1660.10">
    <property type="match status" value="1"/>
</dbReference>
<feature type="domain" description="HTH merR-type" evidence="2">
    <location>
        <begin position="18"/>
        <end position="86"/>
    </location>
</feature>
<dbReference type="InterPro" id="IPR009061">
    <property type="entry name" value="DNA-bd_dom_put_sf"/>
</dbReference>
<name>A0ABR6U9F6_9ACTN</name>
<evidence type="ECO:0000256" key="1">
    <source>
        <dbReference type="ARBA" id="ARBA00023125"/>
    </source>
</evidence>
<sequence>MGQGRVPVVSPSPSSAASLTVDELAAAVGLTVRTTRYYASLGLLPPPERRGRVAYYGDEHRARLELVRALQDHGFTLQAIERVLAGLPASATVEDLALQRAMLTSWSSRPRERLTRKQLEEVVGRRLSDRDLELLVTLGSVERDGSRYVALPNLSVGVELLDVDIPAGSMEAASEAISRHMDALAEELTEILREQVLRPYRREAQTAEDAERLEQTVSRLRRLTLEAVVTGFQRAANAVIARSLARD</sequence>
<dbReference type="PRINTS" id="PR00040">
    <property type="entry name" value="HTHMERR"/>
</dbReference>
<keyword evidence="4" id="KW-1185">Reference proteome</keyword>
<proteinExistence type="predicted"/>
<dbReference type="PANTHER" id="PTHR30204">
    <property type="entry name" value="REDOX-CYCLING DRUG-SENSING TRANSCRIPTIONAL ACTIVATOR SOXR"/>
    <property type="match status" value="1"/>
</dbReference>
<evidence type="ECO:0000259" key="2">
    <source>
        <dbReference type="PROSITE" id="PS50937"/>
    </source>
</evidence>
<dbReference type="InterPro" id="IPR000551">
    <property type="entry name" value="MerR-type_HTH_dom"/>
</dbReference>
<dbReference type="InterPro" id="IPR047057">
    <property type="entry name" value="MerR_fam"/>
</dbReference>
<gene>
    <name evidence="3" type="ORF">H7344_12340</name>
</gene>
<dbReference type="SUPFAM" id="SSF46955">
    <property type="entry name" value="Putative DNA-binding domain"/>
    <property type="match status" value="1"/>
</dbReference>
<protein>
    <submittedName>
        <fullName evidence="3">MerR family transcriptional regulator</fullName>
    </submittedName>
</protein>